<comment type="caution">
    <text evidence="2">The sequence shown here is derived from an EMBL/GenBank/DDBJ whole genome shotgun (WGS) entry which is preliminary data.</text>
</comment>
<feature type="domain" description="Reverse transcriptase" evidence="1">
    <location>
        <begin position="1"/>
        <end position="112"/>
    </location>
</feature>
<dbReference type="PROSITE" id="PS50878">
    <property type="entry name" value="RT_POL"/>
    <property type="match status" value="1"/>
</dbReference>
<organism evidence="2 3">
    <name type="scientific">Hemibagrus guttatus</name>
    <dbReference type="NCBI Taxonomy" id="175788"/>
    <lineage>
        <taxon>Eukaryota</taxon>
        <taxon>Metazoa</taxon>
        <taxon>Chordata</taxon>
        <taxon>Craniata</taxon>
        <taxon>Vertebrata</taxon>
        <taxon>Euteleostomi</taxon>
        <taxon>Actinopterygii</taxon>
        <taxon>Neopterygii</taxon>
        <taxon>Teleostei</taxon>
        <taxon>Ostariophysi</taxon>
        <taxon>Siluriformes</taxon>
        <taxon>Bagridae</taxon>
        <taxon>Hemibagrus</taxon>
    </lineage>
</organism>
<dbReference type="Pfam" id="PF00078">
    <property type="entry name" value="RVT_1"/>
    <property type="match status" value="1"/>
</dbReference>
<accession>A0AAE0V9S6</accession>
<evidence type="ECO:0000259" key="1">
    <source>
        <dbReference type="PROSITE" id="PS50878"/>
    </source>
</evidence>
<evidence type="ECO:0000313" key="2">
    <source>
        <dbReference type="EMBL" id="KAK3547939.1"/>
    </source>
</evidence>
<dbReference type="AlphaFoldDB" id="A0AAE0V9S6"/>
<reference evidence="2" key="1">
    <citation type="submission" date="2023-06" db="EMBL/GenBank/DDBJ databases">
        <title>Male Hemibagrus guttatus genome.</title>
        <authorList>
            <person name="Bian C."/>
        </authorList>
    </citation>
    <scope>NUCLEOTIDE SEQUENCE</scope>
    <source>
        <strain evidence="2">Male_cb2023</strain>
        <tissue evidence="2">Muscle</tissue>
    </source>
</reference>
<dbReference type="EMBL" id="JAUCMX010000004">
    <property type="protein sequence ID" value="KAK3547939.1"/>
    <property type="molecule type" value="Genomic_DNA"/>
</dbReference>
<dbReference type="InterPro" id="IPR000477">
    <property type="entry name" value="RT_dom"/>
</dbReference>
<protein>
    <recommendedName>
        <fullName evidence="1">Reverse transcriptase domain-containing protein</fullName>
    </recommendedName>
</protein>
<sequence>MDRPQAVLVGKHVSPSLTLNTGAPQGCVISPLLYSLYTYDCVATSSSTNIIKFADDTAVVSLEEIKNLETWCQDNNLLLNISKTNSDSGLQYKTYCTRVLPAPHHHWVPSGESGQFPVPRCSCHARSVMVLSRQHPGEEGPAVSLPSQAPKGLPSKVLKTFYTFTTDSILTGSVTAWFGNSTMQDRKTLQRVVRSAERSIRAKFPHLVLDQSHPNNGLFSML</sequence>
<keyword evidence="3" id="KW-1185">Reference proteome</keyword>
<feature type="non-terminal residue" evidence="2">
    <location>
        <position position="222"/>
    </location>
</feature>
<dbReference type="Proteomes" id="UP001274896">
    <property type="component" value="Unassembled WGS sequence"/>
</dbReference>
<proteinExistence type="predicted"/>
<evidence type="ECO:0000313" key="3">
    <source>
        <dbReference type="Proteomes" id="UP001274896"/>
    </source>
</evidence>
<name>A0AAE0V9S6_9TELE</name>
<gene>
    <name evidence="2" type="ORF">QTP70_001328</name>
</gene>